<organism evidence="2 3">
    <name type="scientific">Croceibacterium xixiisoli</name>
    <dbReference type="NCBI Taxonomy" id="1476466"/>
    <lineage>
        <taxon>Bacteria</taxon>
        <taxon>Pseudomonadati</taxon>
        <taxon>Pseudomonadota</taxon>
        <taxon>Alphaproteobacteria</taxon>
        <taxon>Sphingomonadales</taxon>
        <taxon>Erythrobacteraceae</taxon>
        <taxon>Croceibacterium</taxon>
    </lineage>
</organism>
<dbReference type="Gene3D" id="3.40.50.1820">
    <property type="entry name" value="alpha/beta hydrolase"/>
    <property type="match status" value="1"/>
</dbReference>
<dbReference type="InterPro" id="IPR050266">
    <property type="entry name" value="AB_hydrolase_sf"/>
</dbReference>
<dbReference type="Pfam" id="PF12697">
    <property type="entry name" value="Abhydrolase_6"/>
    <property type="match status" value="1"/>
</dbReference>
<evidence type="ECO:0000313" key="2">
    <source>
        <dbReference type="EMBL" id="MXO99684.1"/>
    </source>
</evidence>
<keyword evidence="3" id="KW-1185">Reference proteome</keyword>
<reference evidence="2 3" key="1">
    <citation type="submission" date="2019-12" db="EMBL/GenBank/DDBJ databases">
        <title>Genomic-based taxomic classification of the family Erythrobacteraceae.</title>
        <authorList>
            <person name="Xu L."/>
        </authorList>
    </citation>
    <scope>NUCLEOTIDE SEQUENCE [LARGE SCALE GENOMIC DNA]</scope>
    <source>
        <strain evidence="2 3">S36</strain>
    </source>
</reference>
<dbReference type="OrthoDB" id="9791366at2"/>
<dbReference type="PANTHER" id="PTHR43798">
    <property type="entry name" value="MONOACYLGLYCEROL LIPASE"/>
    <property type="match status" value="1"/>
</dbReference>
<accession>A0A6I4TUQ7</accession>
<protein>
    <submittedName>
        <fullName evidence="2">Alpha/beta fold hydrolase</fullName>
    </submittedName>
</protein>
<dbReference type="AlphaFoldDB" id="A0A6I4TUQ7"/>
<feature type="domain" description="AB hydrolase-1" evidence="1">
    <location>
        <begin position="36"/>
        <end position="291"/>
    </location>
</feature>
<name>A0A6I4TUQ7_9SPHN</name>
<comment type="caution">
    <text evidence="2">The sequence shown here is derived from an EMBL/GenBank/DDBJ whole genome shotgun (WGS) entry which is preliminary data.</text>
</comment>
<gene>
    <name evidence="2" type="ORF">GRI97_11855</name>
</gene>
<dbReference type="Proteomes" id="UP000469430">
    <property type="component" value="Unassembled WGS sequence"/>
</dbReference>
<dbReference type="GO" id="GO:0016787">
    <property type="term" value="F:hydrolase activity"/>
    <property type="evidence" value="ECO:0007669"/>
    <property type="project" value="UniProtKB-KW"/>
</dbReference>
<dbReference type="EMBL" id="WTYJ01000002">
    <property type="protein sequence ID" value="MXO99684.1"/>
    <property type="molecule type" value="Genomic_DNA"/>
</dbReference>
<proteinExistence type="predicted"/>
<sequence length="300" mass="32026">MSEPVHVTGQWQTADGLTLSYRDFPGPADAAGRPPLLCLHGLTRNGRDFEPLIERFAADWRIIVPDMRGRGQSDYARDTASYVLPSYIADVELLLAQLELNRFVGVGTSMGALILTGIALGGRDRLAGVIINDIGPEIEADGLERIVEYVGQGRSFPTWMHAARGLRDQAEVAHPDFTITQWLAMAKRLMCLSGNGRIVFDYDMKIAEPFASAGNPGAETETPAPAAASGLWPGFEAFGGRPGLVLRGEVSDLLSAATVDAMTRRIAGLQAVVVPRTGHAPTLEEPAAQAAIAALLARIG</sequence>
<dbReference type="RefSeq" id="WP_161391384.1">
    <property type="nucleotide sequence ID" value="NZ_JBHSCP010000001.1"/>
</dbReference>
<dbReference type="SUPFAM" id="SSF53474">
    <property type="entry name" value="alpha/beta-Hydrolases"/>
    <property type="match status" value="1"/>
</dbReference>
<evidence type="ECO:0000313" key="3">
    <source>
        <dbReference type="Proteomes" id="UP000469430"/>
    </source>
</evidence>
<keyword evidence="2" id="KW-0378">Hydrolase</keyword>
<evidence type="ECO:0000259" key="1">
    <source>
        <dbReference type="Pfam" id="PF12697"/>
    </source>
</evidence>
<dbReference type="InterPro" id="IPR029058">
    <property type="entry name" value="AB_hydrolase_fold"/>
</dbReference>
<dbReference type="InterPro" id="IPR000073">
    <property type="entry name" value="AB_hydrolase_1"/>
</dbReference>